<dbReference type="InterPro" id="IPR050265">
    <property type="entry name" value="Fe/Mn_Superoxide_Dismutase"/>
</dbReference>
<comment type="similarity">
    <text evidence="1">Belongs to the iron/manganese superoxide dismutase family.</text>
</comment>
<sequence length="323" mass="35762">MHRIMPLPFKPPRLVGLSERLLASHYENNYGGAVRRLHAIERRLDELDWSAASVFDINGLKREELVAANSAILHEIYFDGLGGSGDAAGDLAEALESDFGSVAGWRARFTACAKAQAGGSGWTLLTWSERHQRLMIQWAADHTNCLAGSVPILALDMYEHAYHLDFGAKAGAYVDAFMKNIHWERVGDRFHRVIERLADATPAETMARDQDVAPEDLLVCLQRQDDIVVLDVCLTEDLPLRSDMLPGAFLRAPEKIAKWADELPREKPIVVYCVYGFQVSGDAVDELRRRGLNARALSGGIAAWHANGGPTVPFTTTERRISS</sequence>
<dbReference type="Pfam" id="PF02777">
    <property type="entry name" value="Sod_Fe_C"/>
    <property type="match status" value="1"/>
</dbReference>
<dbReference type="EC" id="1.15.1.1" evidence="2"/>
<evidence type="ECO:0000256" key="2">
    <source>
        <dbReference type="ARBA" id="ARBA00012682"/>
    </source>
</evidence>
<dbReference type="SMART" id="SM00450">
    <property type="entry name" value="RHOD"/>
    <property type="match status" value="1"/>
</dbReference>
<dbReference type="InterPro" id="IPR036314">
    <property type="entry name" value="SOD_C_sf"/>
</dbReference>
<dbReference type="PANTHER" id="PTHR11404:SF6">
    <property type="entry name" value="SUPEROXIDE DISMUTASE [MN], MITOCHONDRIAL"/>
    <property type="match status" value="1"/>
</dbReference>
<evidence type="ECO:0000259" key="5">
    <source>
        <dbReference type="PROSITE" id="PS50206"/>
    </source>
</evidence>
<dbReference type="PANTHER" id="PTHR11404">
    <property type="entry name" value="SUPEROXIDE DISMUTASE 2"/>
    <property type="match status" value="1"/>
</dbReference>
<dbReference type="InterPro" id="IPR036324">
    <property type="entry name" value="Mn/Fe_SOD_N_sf"/>
</dbReference>
<evidence type="ECO:0000256" key="4">
    <source>
        <dbReference type="ARBA" id="ARBA00023002"/>
    </source>
</evidence>
<dbReference type="InterPro" id="IPR036873">
    <property type="entry name" value="Rhodanese-like_dom_sf"/>
</dbReference>
<keyword evidence="3" id="KW-0479">Metal-binding</keyword>
<evidence type="ECO:0000256" key="3">
    <source>
        <dbReference type="ARBA" id="ARBA00022723"/>
    </source>
</evidence>
<evidence type="ECO:0000313" key="6">
    <source>
        <dbReference type="EMBL" id="MDL2398905.1"/>
    </source>
</evidence>
<proteinExistence type="inferred from homology"/>
<gene>
    <name evidence="6" type="ORF">PY649_08380</name>
</gene>
<dbReference type="SUPFAM" id="SSF52821">
    <property type="entry name" value="Rhodanese/Cell cycle control phosphatase"/>
    <property type="match status" value="1"/>
</dbReference>
<dbReference type="SUPFAM" id="SSF46609">
    <property type="entry name" value="Fe,Mn superoxide dismutase (SOD), N-terminal domain"/>
    <property type="match status" value="1"/>
</dbReference>
<organism evidence="6 7">
    <name type="scientific">Rhizobium mayense</name>
    <dbReference type="NCBI Taxonomy" id="1312184"/>
    <lineage>
        <taxon>Bacteria</taxon>
        <taxon>Pseudomonadati</taxon>
        <taxon>Pseudomonadota</taxon>
        <taxon>Alphaproteobacteria</taxon>
        <taxon>Hyphomicrobiales</taxon>
        <taxon>Rhizobiaceae</taxon>
        <taxon>Rhizobium/Agrobacterium group</taxon>
        <taxon>Rhizobium</taxon>
    </lineage>
</organism>
<dbReference type="InterPro" id="IPR019832">
    <property type="entry name" value="Mn/Fe_SOD_C"/>
</dbReference>
<dbReference type="PROSITE" id="PS50206">
    <property type="entry name" value="RHODANESE_3"/>
    <property type="match status" value="1"/>
</dbReference>
<reference evidence="6" key="1">
    <citation type="submission" date="2023-06" db="EMBL/GenBank/DDBJ databases">
        <title>Phylogenetic Diversity of Rhizobium strains.</title>
        <authorList>
            <person name="Moura F.T."/>
            <person name="Helene L.C.F."/>
            <person name="Hungria M."/>
        </authorList>
    </citation>
    <scope>NUCLEOTIDE SEQUENCE</scope>
    <source>
        <strain evidence="6">CCGE526</strain>
    </source>
</reference>
<evidence type="ECO:0000313" key="7">
    <source>
        <dbReference type="Proteomes" id="UP001172645"/>
    </source>
</evidence>
<accession>A0ABT7JRD4</accession>
<dbReference type="EMBL" id="JARFYM010000004">
    <property type="protein sequence ID" value="MDL2398905.1"/>
    <property type="molecule type" value="Genomic_DNA"/>
</dbReference>
<dbReference type="InterPro" id="IPR001763">
    <property type="entry name" value="Rhodanese-like_dom"/>
</dbReference>
<dbReference type="Gene3D" id="3.55.40.20">
    <property type="entry name" value="Iron/manganese superoxide dismutase, C-terminal domain"/>
    <property type="match status" value="1"/>
</dbReference>
<keyword evidence="4" id="KW-0560">Oxidoreductase</keyword>
<dbReference type="RefSeq" id="WP_285867797.1">
    <property type="nucleotide sequence ID" value="NZ_JARFYM010000004.1"/>
</dbReference>
<keyword evidence="7" id="KW-1185">Reference proteome</keyword>
<dbReference type="Gene3D" id="3.40.250.10">
    <property type="entry name" value="Rhodanese-like domain"/>
    <property type="match status" value="1"/>
</dbReference>
<comment type="caution">
    <text evidence="6">The sequence shown here is derived from an EMBL/GenBank/DDBJ whole genome shotgun (WGS) entry which is preliminary data.</text>
</comment>
<evidence type="ECO:0000256" key="1">
    <source>
        <dbReference type="ARBA" id="ARBA00008714"/>
    </source>
</evidence>
<dbReference type="Pfam" id="PF00581">
    <property type="entry name" value="Rhodanese"/>
    <property type="match status" value="1"/>
</dbReference>
<dbReference type="SUPFAM" id="SSF54719">
    <property type="entry name" value="Fe,Mn superoxide dismutase (SOD), C-terminal domain"/>
    <property type="match status" value="1"/>
</dbReference>
<protein>
    <recommendedName>
        <fullName evidence="2">superoxide dismutase</fullName>
        <ecNumber evidence="2">1.15.1.1</ecNumber>
    </recommendedName>
</protein>
<dbReference type="Proteomes" id="UP001172645">
    <property type="component" value="Unassembled WGS sequence"/>
</dbReference>
<feature type="domain" description="Rhodanese" evidence="5">
    <location>
        <begin position="238"/>
        <end position="313"/>
    </location>
</feature>
<name>A0ABT7JRD4_9HYPH</name>